<protein>
    <recommendedName>
        <fullName evidence="6">Multicopper oxidase CueO</fullName>
        <ecNumber evidence="5">1.16.3.4</ecNumber>
    </recommendedName>
    <alternativeName>
        <fullName evidence="7">Copper efflux oxidase</fullName>
    </alternativeName>
    <alternativeName>
        <fullName evidence="8">Cuprous oxidase</fullName>
    </alternativeName>
</protein>
<dbReference type="InterPro" id="IPR045087">
    <property type="entry name" value="Cu-oxidase_fam"/>
</dbReference>
<organism evidence="13 14">
    <name type="scientific">Streptomyces qinglanensis</name>
    <dbReference type="NCBI Taxonomy" id="943816"/>
    <lineage>
        <taxon>Bacteria</taxon>
        <taxon>Bacillati</taxon>
        <taxon>Actinomycetota</taxon>
        <taxon>Actinomycetes</taxon>
        <taxon>Kitasatosporales</taxon>
        <taxon>Streptomycetaceae</taxon>
        <taxon>Streptomyces</taxon>
    </lineage>
</organism>
<dbReference type="Gene3D" id="2.60.40.420">
    <property type="entry name" value="Cupredoxins - blue copper proteins"/>
    <property type="match status" value="3"/>
</dbReference>
<proteinExistence type="inferred from homology"/>
<keyword evidence="4" id="KW-0560">Oxidoreductase</keyword>
<sequence length="482" mass="53913">MPTRRNLLRAATAAGVLAAAPGGPATGAQAAAPRLRGRTAGKAPSAGAPFTVPLEVQRPIRPLRLAGHDFYRLTTREADVGLLPGTATRIRSFNGRISPLIMAERGRPVLVEQVNRMDVPFSMHLHGGHTPQRYDGHPMYQLEPGERRIFRYPNEQDAATLWLHDHSHEQHAENIYRGLAATYLLTDEFERRLPLPKGRYDVALQLRDAQFTDDGALVWDLHGFRERHTVLVNGRPRPYFEVAARKYRLRLVNTSNERVFSLRLGEDEEFTHIGTDGGLLPAPVPTRMLQLWPGERQEIVVDFARYGVGRRLVLGNAHPYEGEAPEVMRFDVVRRAGDPSEVPETLRPVPDLGTSAVEREFVMAFDPTTGQHLINGEPFDMHRVDIRPRLGVAETWKIVNGDGELGIPHSMHPHLDGFRILDRNGKPPAAGEAGLKDVVAVPAGESVRIQVRFTEHTGLYMYHCHMLSHAQMGMMGQMEIVR</sequence>
<dbReference type="GO" id="GO:0005507">
    <property type="term" value="F:copper ion binding"/>
    <property type="evidence" value="ECO:0007669"/>
    <property type="project" value="InterPro"/>
</dbReference>
<dbReference type="PROSITE" id="PS00080">
    <property type="entry name" value="MULTICOPPER_OXIDASE2"/>
    <property type="match status" value="1"/>
</dbReference>
<dbReference type="EC" id="1.16.3.4" evidence="5"/>
<dbReference type="InterPro" id="IPR006311">
    <property type="entry name" value="TAT_signal"/>
</dbReference>
<dbReference type="RefSeq" id="WP_069991553.1">
    <property type="nucleotide sequence ID" value="NZ_LJGV01000022.1"/>
</dbReference>
<dbReference type="InterPro" id="IPR011706">
    <property type="entry name" value="Cu-oxidase_C"/>
</dbReference>
<dbReference type="PANTHER" id="PTHR48267">
    <property type="entry name" value="CUPREDOXIN SUPERFAMILY PROTEIN"/>
    <property type="match status" value="1"/>
</dbReference>
<accession>A0A1E7K2T6</accession>
<reference evidence="13 14" key="1">
    <citation type="journal article" date="2016" name="Front. Microbiol.">
        <title>Comparative Genomics Analysis of Streptomyces Species Reveals Their Adaptation to the Marine Environment and Their Diversity at the Genomic Level.</title>
        <authorList>
            <person name="Tian X."/>
            <person name="Zhang Z."/>
            <person name="Yang T."/>
            <person name="Chen M."/>
            <person name="Li J."/>
            <person name="Chen F."/>
            <person name="Yang J."/>
            <person name="Li W."/>
            <person name="Zhang B."/>
            <person name="Zhang Z."/>
            <person name="Wu J."/>
            <person name="Zhang C."/>
            <person name="Long L."/>
            <person name="Xiao J."/>
        </authorList>
    </citation>
    <scope>NUCLEOTIDE SEQUENCE [LARGE SCALE GENOMIC DNA]</scope>
    <source>
        <strain evidence="13 14">SCSIO M10379</strain>
    </source>
</reference>
<dbReference type="Pfam" id="PF07731">
    <property type="entry name" value="Cu-oxidase_2"/>
    <property type="match status" value="1"/>
</dbReference>
<comment type="caution">
    <text evidence="13">The sequence shown here is derived from an EMBL/GenBank/DDBJ whole genome shotgun (WGS) entry which is preliminary data.</text>
</comment>
<dbReference type="GO" id="GO:0016491">
    <property type="term" value="F:oxidoreductase activity"/>
    <property type="evidence" value="ECO:0007669"/>
    <property type="project" value="UniProtKB-KW"/>
</dbReference>
<keyword evidence="3" id="KW-0479">Metal-binding</keyword>
<dbReference type="InterPro" id="IPR011707">
    <property type="entry name" value="Cu-oxidase-like_N"/>
</dbReference>
<feature type="domain" description="Plastocyanin-like" evidence="11">
    <location>
        <begin position="369"/>
        <end position="479"/>
    </location>
</feature>
<feature type="compositionally biased region" description="Low complexity" evidence="10">
    <location>
        <begin position="20"/>
        <end position="34"/>
    </location>
</feature>
<evidence type="ECO:0000256" key="1">
    <source>
        <dbReference type="ARBA" id="ARBA00010609"/>
    </source>
</evidence>
<evidence type="ECO:0000256" key="3">
    <source>
        <dbReference type="ARBA" id="ARBA00022723"/>
    </source>
</evidence>
<evidence type="ECO:0000256" key="10">
    <source>
        <dbReference type="SAM" id="MobiDB-lite"/>
    </source>
</evidence>
<evidence type="ECO:0000256" key="5">
    <source>
        <dbReference type="ARBA" id="ARBA00038978"/>
    </source>
</evidence>
<comment type="catalytic activity">
    <reaction evidence="9">
        <text>4 Cu(+) + O2 + 4 H(+) = 4 Cu(2+) + 2 H2O</text>
        <dbReference type="Rhea" id="RHEA:30083"/>
        <dbReference type="ChEBI" id="CHEBI:15377"/>
        <dbReference type="ChEBI" id="CHEBI:15378"/>
        <dbReference type="ChEBI" id="CHEBI:15379"/>
        <dbReference type="ChEBI" id="CHEBI:29036"/>
        <dbReference type="ChEBI" id="CHEBI:49552"/>
        <dbReference type="EC" id="1.16.3.4"/>
    </reaction>
    <physiologicalReaction direction="left-to-right" evidence="9">
        <dbReference type="Rhea" id="RHEA:30084"/>
    </physiologicalReaction>
</comment>
<dbReference type="Proteomes" id="UP000175829">
    <property type="component" value="Unassembled WGS sequence"/>
</dbReference>
<comment type="subunit">
    <text evidence="2">Monomer.</text>
</comment>
<evidence type="ECO:0000313" key="13">
    <source>
        <dbReference type="EMBL" id="OEU98241.1"/>
    </source>
</evidence>
<evidence type="ECO:0000256" key="8">
    <source>
        <dbReference type="ARBA" id="ARBA00043090"/>
    </source>
</evidence>
<dbReference type="InterPro" id="IPR008972">
    <property type="entry name" value="Cupredoxin"/>
</dbReference>
<evidence type="ECO:0000256" key="7">
    <source>
        <dbReference type="ARBA" id="ARBA00042896"/>
    </source>
</evidence>
<dbReference type="SUPFAM" id="SSF49503">
    <property type="entry name" value="Cupredoxins"/>
    <property type="match status" value="2"/>
</dbReference>
<dbReference type="CDD" id="cd13890">
    <property type="entry name" value="CuRO_3_CueO_FtsP"/>
    <property type="match status" value="1"/>
</dbReference>
<dbReference type="InterPro" id="IPR002355">
    <property type="entry name" value="Cu_oxidase_Cu_BS"/>
</dbReference>
<comment type="similarity">
    <text evidence="1">Belongs to the multicopper oxidase family.</text>
</comment>
<dbReference type="Pfam" id="PF07732">
    <property type="entry name" value="Cu-oxidase_3"/>
    <property type="match status" value="1"/>
</dbReference>
<dbReference type="AlphaFoldDB" id="A0A1E7K2T6"/>
<dbReference type="PROSITE" id="PS51318">
    <property type="entry name" value="TAT"/>
    <property type="match status" value="1"/>
</dbReference>
<name>A0A1E7K2T6_9ACTN</name>
<dbReference type="PANTHER" id="PTHR48267:SF1">
    <property type="entry name" value="BILIRUBIN OXIDASE"/>
    <property type="match status" value="1"/>
</dbReference>
<evidence type="ECO:0000256" key="2">
    <source>
        <dbReference type="ARBA" id="ARBA00011245"/>
    </source>
</evidence>
<dbReference type="EMBL" id="LJGV01000022">
    <property type="protein sequence ID" value="OEU98241.1"/>
    <property type="molecule type" value="Genomic_DNA"/>
</dbReference>
<evidence type="ECO:0000259" key="12">
    <source>
        <dbReference type="Pfam" id="PF07732"/>
    </source>
</evidence>
<evidence type="ECO:0000313" key="14">
    <source>
        <dbReference type="Proteomes" id="UP000175829"/>
    </source>
</evidence>
<evidence type="ECO:0000259" key="11">
    <source>
        <dbReference type="Pfam" id="PF07731"/>
    </source>
</evidence>
<evidence type="ECO:0000256" key="4">
    <source>
        <dbReference type="ARBA" id="ARBA00023002"/>
    </source>
</evidence>
<evidence type="ECO:0000256" key="9">
    <source>
        <dbReference type="ARBA" id="ARBA00048092"/>
    </source>
</evidence>
<feature type="region of interest" description="Disordered" evidence="10">
    <location>
        <begin position="20"/>
        <end position="49"/>
    </location>
</feature>
<gene>
    <name evidence="13" type="ORF">AN217_10905</name>
</gene>
<feature type="domain" description="Plastocyanin-like" evidence="12">
    <location>
        <begin position="82"/>
        <end position="175"/>
    </location>
</feature>
<dbReference type="PATRIC" id="fig|943816.4.peg.1595"/>
<evidence type="ECO:0000256" key="6">
    <source>
        <dbReference type="ARBA" id="ARBA00041027"/>
    </source>
</evidence>